<dbReference type="AlphaFoldDB" id="A0A921SZ80"/>
<name>A0A921SZ80_9FIRM</name>
<dbReference type="SMART" id="SM00497">
    <property type="entry name" value="IENR1"/>
    <property type="match status" value="1"/>
</dbReference>
<comment type="caution">
    <text evidence="2">The sequence shown here is derived from an EMBL/GenBank/DDBJ whole genome shotgun (WGS) entry which is preliminary data.</text>
</comment>
<dbReference type="EMBL" id="DYUB01000151">
    <property type="protein sequence ID" value="HJG96356.1"/>
    <property type="molecule type" value="Genomic_DNA"/>
</dbReference>
<reference evidence="2" key="2">
    <citation type="submission" date="2021-09" db="EMBL/GenBank/DDBJ databases">
        <authorList>
            <person name="Gilroy R."/>
        </authorList>
    </citation>
    <scope>NUCLEOTIDE SEQUENCE</scope>
    <source>
        <strain evidence="2">1277</strain>
    </source>
</reference>
<reference evidence="2" key="1">
    <citation type="journal article" date="2021" name="PeerJ">
        <title>Extensive microbial diversity within the chicken gut microbiome revealed by metagenomics and culture.</title>
        <authorList>
            <person name="Gilroy R."/>
            <person name="Ravi A."/>
            <person name="Getino M."/>
            <person name="Pursley I."/>
            <person name="Horton D.L."/>
            <person name="Alikhan N.F."/>
            <person name="Baker D."/>
            <person name="Gharbi K."/>
            <person name="Hall N."/>
            <person name="Watson M."/>
            <person name="Adriaenssens E.M."/>
            <person name="Foster-Nyarko E."/>
            <person name="Jarju S."/>
            <person name="Secka A."/>
            <person name="Antonio M."/>
            <person name="Oren A."/>
            <person name="Chaudhuri R.R."/>
            <person name="La Ragione R."/>
            <person name="Hildebrand F."/>
            <person name="Pallen M.J."/>
        </authorList>
    </citation>
    <scope>NUCLEOTIDE SEQUENCE</scope>
    <source>
        <strain evidence="2">1277</strain>
    </source>
</reference>
<protein>
    <recommendedName>
        <fullName evidence="1">DNA endonuclease I-HmuI-like NUMOD-like domain-containing protein</fullName>
    </recommendedName>
</protein>
<dbReference type="InterPro" id="IPR054307">
    <property type="entry name" value="I-HmuI_NUMOD-like"/>
</dbReference>
<feature type="domain" description="DNA endonuclease I-HmuI-like NUMOD-like" evidence="1">
    <location>
        <begin position="180"/>
        <end position="224"/>
    </location>
</feature>
<gene>
    <name evidence="2" type="ORF">K8V90_04550</name>
</gene>
<dbReference type="Proteomes" id="UP000776700">
    <property type="component" value="Unassembled WGS sequence"/>
</dbReference>
<evidence type="ECO:0000313" key="3">
    <source>
        <dbReference type="Proteomes" id="UP000776700"/>
    </source>
</evidence>
<sequence>MAIKTKYLIGERFKNNDGFEYEIIGYCESNRKRKVKFDSGYETILSTNSIIKGNMKDFGRATVFGVGIIGFKNASNHPLYWRWVNMIGRCYSEKHIHYKSYGAKGIKVEPYLMNFKNYVEFISTLDNYSELLKYPNEWQIDKDIKNDSCNNYFRENIKIVRKEDNLEEENSRKRFKIKMIDENGNIIKVFESITVAEKETGIHRGNIARAVRGQSKTAGGYRWEKA</sequence>
<evidence type="ECO:0000313" key="2">
    <source>
        <dbReference type="EMBL" id="HJG96356.1"/>
    </source>
</evidence>
<dbReference type="Gene3D" id="1.10.10.10">
    <property type="entry name" value="Winged helix-like DNA-binding domain superfamily/Winged helix DNA-binding domain"/>
    <property type="match status" value="1"/>
</dbReference>
<dbReference type="SUPFAM" id="SSF64496">
    <property type="entry name" value="DNA-binding domain of intron-encoded endonucleases"/>
    <property type="match status" value="1"/>
</dbReference>
<dbReference type="InterPro" id="IPR036388">
    <property type="entry name" value="WH-like_DNA-bd_sf"/>
</dbReference>
<dbReference type="InterPro" id="IPR003647">
    <property type="entry name" value="Intron_nuc_1_rpt"/>
</dbReference>
<evidence type="ECO:0000259" key="1">
    <source>
        <dbReference type="Pfam" id="PF22083"/>
    </source>
</evidence>
<organism evidence="2 3">
    <name type="scientific">Romboutsia timonensis</name>
    <dbReference type="NCBI Taxonomy" id="1776391"/>
    <lineage>
        <taxon>Bacteria</taxon>
        <taxon>Bacillati</taxon>
        <taxon>Bacillota</taxon>
        <taxon>Clostridia</taxon>
        <taxon>Peptostreptococcales</taxon>
        <taxon>Peptostreptococcaceae</taxon>
        <taxon>Romboutsia</taxon>
    </lineage>
</organism>
<dbReference type="Pfam" id="PF22083">
    <property type="entry name" value="I-HmuI_NUMOD-like"/>
    <property type="match status" value="1"/>
</dbReference>
<accession>A0A921SZ80</accession>
<proteinExistence type="predicted"/>